<gene>
    <name evidence="2" type="ORF">Smic_78240</name>
</gene>
<protein>
    <submittedName>
        <fullName evidence="2">Uncharacterized protein</fullName>
    </submittedName>
</protein>
<accession>A0A7J0D3K5</accession>
<proteinExistence type="predicted"/>
<dbReference type="AlphaFoldDB" id="A0A7J0D3K5"/>
<feature type="region of interest" description="Disordered" evidence="1">
    <location>
        <begin position="1"/>
        <end position="28"/>
    </location>
</feature>
<sequence>MSSERTDPEVPGGRDGHGWAPSRPPAVPQDSELLIDHIVAAVRAGDDPRIRLLLAVLARVADVSVLLRLRQRLYADVPA</sequence>
<evidence type="ECO:0000313" key="2">
    <source>
        <dbReference type="EMBL" id="GFN09268.1"/>
    </source>
</evidence>
<feature type="compositionally biased region" description="Basic and acidic residues" evidence="1">
    <location>
        <begin position="1"/>
        <end position="17"/>
    </location>
</feature>
<organism evidence="2 3">
    <name type="scientific">Streptomyces microflavus</name>
    <name type="common">Streptomyces lipmanii</name>
    <dbReference type="NCBI Taxonomy" id="1919"/>
    <lineage>
        <taxon>Bacteria</taxon>
        <taxon>Bacillati</taxon>
        <taxon>Actinomycetota</taxon>
        <taxon>Actinomycetes</taxon>
        <taxon>Kitasatosporales</taxon>
        <taxon>Streptomycetaceae</taxon>
        <taxon>Streptomyces</taxon>
    </lineage>
</organism>
<evidence type="ECO:0000313" key="3">
    <source>
        <dbReference type="Proteomes" id="UP000498740"/>
    </source>
</evidence>
<reference evidence="2 3" key="1">
    <citation type="submission" date="2020-05" db="EMBL/GenBank/DDBJ databases">
        <title>Whole genome shotgun sequence of Streptomyces microflavus NBRC 13062.</title>
        <authorList>
            <person name="Komaki H."/>
            <person name="Tamura T."/>
        </authorList>
    </citation>
    <scope>NUCLEOTIDE SEQUENCE [LARGE SCALE GENOMIC DNA]</scope>
    <source>
        <strain evidence="2 3">NBRC 13062</strain>
    </source>
</reference>
<evidence type="ECO:0000256" key="1">
    <source>
        <dbReference type="SAM" id="MobiDB-lite"/>
    </source>
</evidence>
<name>A0A7J0D3K5_STRMI</name>
<dbReference type="Proteomes" id="UP000498740">
    <property type="component" value="Unassembled WGS sequence"/>
</dbReference>
<comment type="caution">
    <text evidence="2">The sequence shown here is derived from an EMBL/GenBank/DDBJ whole genome shotgun (WGS) entry which is preliminary data.</text>
</comment>
<dbReference type="EMBL" id="BLWD01000002">
    <property type="protein sequence ID" value="GFN09268.1"/>
    <property type="molecule type" value="Genomic_DNA"/>
</dbReference>